<sequence length="158" mass="17973">MLFKHARDKLSHFVPQKLVNVMLVECGLTKFMCHSQGLEFNVDDMIVKMATQDQTKILHIKQQLATIIDHTPNHAVYPFEAIMDLNEEGGSTKDAISQFIMRKYDVFQVHVAKLIEQLEKLVEKEELVFTSENRYMLPAEDTGSPADLKPGKSAVRAV</sequence>
<accession>A0ACC4CII8</accession>
<organism evidence="1 2">
    <name type="scientific">Populus alba</name>
    <name type="common">White poplar</name>
    <dbReference type="NCBI Taxonomy" id="43335"/>
    <lineage>
        <taxon>Eukaryota</taxon>
        <taxon>Viridiplantae</taxon>
        <taxon>Streptophyta</taxon>
        <taxon>Embryophyta</taxon>
        <taxon>Tracheophyta</taxon>
        <taxon>Spermatophyta</taxon>
        <taxon>Magnoliopsida</taxon>
        <taxon>eudicotyledons</taxon>
        <taxon>Gunneridae</taxon>
        <taxon>Pentapetalae</taxon>
        <taxon>rosids</taxon>
        <taxon>fabids</taxon>
        <taxon>Malpighiales</taxon>
        <taxon>Salicaceae</taxon>
        <taxon>Saliceae</taxon>
        <taxon>Populus</taxon>
    </lineage>
</organism>
<evidence type="ECO:0000313" key="2">
    <source>
        <dbReference type="Proteomes" id="UP000309997"/>
    </source>
</evidence>
<name>A0ACC4CII8_POPAL</name>
<keyword evidence="2" id="KW-1185">Reference proteome</keyword>
<dbReference type="Proteomes" id="UP000309997">
    <property type="component" value="Unassembled WGS sequence"/>
</dbReference>
<reference evidence="1 2" key="1">
    <citation type="journal article" date="2024" name="Plant Biotechnol. J.">
        <title>Genome and CRISPR/Cas9 system of a widespread forest tree (Populus alba) in the world.</title>
        <authorList>
            <person name="Liu Y.J."/>
            <person name="Jiang P.F."/>
            <person name="Han X.M."/>
            <person name="Li X.Y."/>
            <person name="Wang H.M."/>
            <person name="Wang Y.J."/>
            <person name="Wang X.X."/>
            <person name="Zeng Q.Y."/>
        </authorList>
    </citation>
    <scope>NUCLEOTIDE SEQUENCE [LARGE SCALE GENOMIC DNA]</scope>
    <source>
        <strain evidence="2">cv. PAL-ZL1</strain>
    </source>
</reference>
<comment type="caution">
    <text evidence="1">The sequence shown here is derived from an EMBL/GenBank/DDBJ whole genome shotgun (WGS) entry which is preliminary data.</text>
</comment>
<gene>
    <name evidence="1" type="ORF">D5086_009485</name>
</gene>
<dbReference type="EMBL" id="RCHU02000004">
    <property type="protein sequence ID" value="KAL3597848.1"/>
    <property type="molecule type" value="Genomic_DNA"/>
</dbReference>
<evidence type="ECO:0000313" key="1">
    <source>
        <dbReference type="EMBL" id="KAL3597848.1"/>
    </source>
</evidence>
<protein>
    <submittedName>
        <fullName evidence="1">Uncharacterized protein</fullName>
    </submittedName>
</protein>
<proteinExistence type="predicted"/>